<evidence type="ECO:0000259" key="1">
    <source>
        <dbReference type="Pfam" id="PF00188"/>
    </source>
</evidence>
<dbReference type="SUPFAM" id="SSF143503">
    <property type="entry name" value="PUG domain-like"/>
    <property type="match status" value="1"/>
</dbReference>
<dbReference type="InterPro" id="IPR036339">
    <property type="entry name" value="PUB-like_dom_sf"/>
</dbReference>
<dbReference type="CDD" id="cd09212">
    <property type="entry name" value="PUB"/>
    <property type="match status" value="1"/>
</dbReference>
<dbReference type="InterPro" id="IPR014044">
    <property type="entry name" value="CAP_dom"/>
</dbReference>
<accession>A0ABQ7J8Z7</accession>
<gene>
    <name evidence="2" type="ORF">IE077_003158</name>
</gene>
<reference evidence="2 3" key="1">
    <citation type="journal article" date="2020" name="bioRxiv">
        <title>Metabolic contributions of an alphaproteobacterial endosymbiont in the apicomplexan Cardiosporidium cionae.</title>
        <authorList>
            <person name="Hunter E.S."/>
            <person name="Paight C.J."/>
            <person name="Lane C.E."/>
        </authorList>
    </citation>
    <scope>NUCLEOTIDE SEQUENCE [LARGE SCALE GENOMIC DNA]</scope>
    <source>
        <strain evidence="2">ESH_2018</strain>
    </source>
</reference>
<feature type="domain" description="SCP" evidence="1">
    <location>
        <begin position="520"/>
        <end position="633"/>
    </location>
</feature>
<evidence type="ECO:0000313" key="3">
    <source>
        <dbReference type="Proteomes" id="UP000823046"/>
    </source>
</evidence>
<dbReference type="PANTHER" id="PTHR31157:SF30">
    <property type="entry name" value="SCP DOMAIN-CONTAINING PROTEIN"/>
    <property type="match status" value="1"/>
</dbReference>
<name>A0ABQ7J8Z7_9APIC</name>
<dbReference type="CDD" id="cd05379">
    <property type="entry name" value="CAP_bacterial"/>
    <property type="match status" value="1"/>
</dbReference>
<keyword evidence="3" id="KW-1185">Reference proteome</keyword>
<dbReference type="Gene3D" id="1.20.58.2190">
    <property type="match status" value="1"/>
</dbReference>
<comment type="caution">
    <text evidence="2">The sequence shown here is derived from an EMBL/GenBank/DDBJ whole genome shotgun (WGS) entry which is preliminary data.</text>
</comment>
<dbReference type="SUPFAM" id="SSF55797">
    <property type="entry name" value="PR-1-like"/>
    <property type="match status" value="1"/>
</dbReference>
<dbReference type="InterPro" id="IPR035940">
    <property type="entry name" value="CAP_sf"/>
</dbReference>
<dbReference type="Pfam" id="PF00188">
    <property type="entry name" value="CAP"/>
    <property type="match status" value="1"/>
</dbReference>
<protein>
    <recommendedName>
        <fullName evidence="1">SCP domain-containing protein</fullName>
    </recommendedName>
</protein>
<dbReference type="EMBL" id="JADAQX010000381">
    <property type="protein sequence ID" value="KAF8820457.1"/>
    <property type="molecule type" value="Genomic_DNA"/>
</dbReference>
<sequence length="637" mass="72760">MVLVETFLNDLMENHEGFNGGNNGIPTIVDADSVSQSATANTREGERMVAINEIPMMINQNNALVSENDPFFADLGAEFSIPTRTLFALFKTIFILPHESSDLHDGAKENDIITDIALFDNTWDTLLERFQQFHANTIFKVIIPSNYGVAQEFSSEKNAKEIPFVEYDQHDSDYPHLPPCVIVRLMDSVENLFASFTENPVSQKQKAFSLLRRIVVNLCAEPSSEKYRSISLPRGKISYLDERFSLFLDFLENLGFCSISSASSTTESGKNMWLFLQESPSWQRAHAVTYPLRDAGNESVNSPKEKTIRLVVMRPVDAEFQELLQFSKIMLQDILEELSTSTGIPQAEALILPPSDSEKDRNALENRKISGNLPSAQSSAETAFPKFLKPKARLKSEKLNKQLNEVRQLARDRHALHQESPQSMPTKFTLRGMTPSQTNEFIRTSMTKKNISDRFRKIPLKNKSMSLRDFEKPIFDWRPENCEFRYSDEFRIRAGYKDLTNLSEMRKLMFDYEYIGRMALDYTNHYRKLHSLRLLEWSQDLMKIGIEHCENMADLKVPVGHDGVAERFKKYPFTASRSGENVAFMQGIYEIAKTAVDGWIHSPGHEKNLRGDYTLCGISISSKSSRFYLTQLFGSRA</sequence>
<organism evidence="2 3">
    <name type="scientific">Cardiosporidium cionae</name>
    <dbReference type="NCBI Taxonomy" id="476202"/>
    <lineage>
        <taxon>Eukaryota</taxon>
        <taxon>Sar</taxon>
        <taxon>Alveolata</taxon>
        <taxon>Apicomplexa</taxon>
        <taxon>Aconoidasida</taxon>
        <taxon>Nephromycida</taxon>
        <taxon>Cardiosporidium</taxon>
    </lineage>
</organism>
<evidence type="ECO:0000313" key="2">
    <source>
        <dbReference type="EMBL" id="KAF8820457.1"/>
    </source>
</evidence>
<dbReference type="Proteomes" id="UP000823046">
    <property type="component" value="Unassembled WGS sequence"/>
</dbReference>
<dbReference type="Gene3D" id="3.40.33.10">
    <property type="entry name" value="CAP"/>
    <property type="match status" value="1"/>
</dbReference>
<proteinExistence type="predicted"/>
<dbReference type="PANTHER" id="PTHR31157">
    <property type="entry name" value="SCP DOMAIN-CONTAINING PROTEIN"/>
    <property type="match status" value="1"/>
</dbReference>